<evidence type="ECO:0000256" key="3">
    <source>
        <dbReference type="ARBA" id="ARBA00025933"/>
    </source>
</evidence>
<dbReference type="InterPro" id="IPR001444">
    <property type="entry name" value="Flag_bb_rod_N"/>
</dbReference>
<dbReference type="GO" id="GO:0071978">
    <property type="term" value="P:bacterial-type flagellum-dependent swarming motility"/>
    <property type="evidence" value="ECO:0007669"/>
    <property type="project" value="TreeGrafter"/>
</dbReference>
<comment type="subcellular location">
    <subcellularLocation>
        <location evidence="5">Bacterial flagellum basal body</location>
    </subcellularLocation>
</comment>
<sequence>MMRALWSAGSGMLAQQFNVDVIANNLANVNTTGFKKSRVEFKDLLYETLRRPDVYAPGQGNPVGLQVGHGVRPSSTSRVFTTGNLQQTGNTFDLAIDGEGFFMVERPDGSRVFTRDGSFKLSMDGNDRYLVTSEGYYVLSTDEDYISIPQDVTDISISAGGTITGKDASGAIQEIGTIAVARFLNPEGLLAIGNNLFEQTEASGEYILKQTPEEPGFGNILQGFLELSNVQVVEEMVNLIVAQRAYEINTKAIQAADEMLGEANNLRR</sequence>
<comment type="caution">
    <text evidence="9">The sequence shown here is derived from an EMBL/GenBank/DDBJ whole genome shotgun (WGS) entry which is preliminary data.</text>
</comment>
<gene>
    <name evidence="9" type="primary">flgG_2</name>
    <name evidence="9" type="ORF">AN618_07810</name>
</gene>
<dbReference type="InterPro" id="IPR053967">
    <property type="entry name" value="LlgE_F_G-like_D1"/>
</dbReference>
<dbReference type="SUPFAM" id="SSF117143">
    <property type="entry name" value="Flagellar hook protein flgE"/>
    <property type="match status" value="1"/>
</dbReference>
<evidence type="ECO:0000256" key="5">
    <source>
        <dbReference type="RuleBase" id="RU362116"/>
    </source>
</evidence>
<keyword evidence="5" id="KW-0975">Bacterial flagellum</keyword>
<organism evidence="9 10">
    <name type="scientific">Fervidicola ferrireducens</name>
    <dbReference type="NCBI Taxonomy" id="520764"/>
    <lineage>
        <taxon>Bacteria</taxon>
        <taxon>Bacillati</taxon>
        <taxon>Bacillota</taxon>
        <taxon>Clostridia</taxon>
        <taxon>Thermosediminibacterales</taxon>
        <taxon>Thermosediminibacteraceae</taxon>
        <taxon>Fervidicola</taxon>
    </lineage>
</organism>
<dbReference type="Pfam" id="PF06429">
    <property type="entry name" value="Flg_bbr_C"/>
    <property type="match status" value="1"/>
</dbReference>
<comment type="similarity">
    <text evidence="1 5">Belongs to the flagella basal body rod proteins family.</text>
</comment>
<dbReference type="InterPro" id="IPR019776">
    <property type="entry name" value="Flagellar_basal_body_rod_CS"/>
</dbReference>
<dbReference type="InterPro" id="IPR020013">
    <property type="entry name" value="Flagellar_FlgE/F/G"/>
</dbReference>
<dbReference type="PANTHER" id="PTHR30435">
    <property type="entry name" value="FLAGELLAR PROTEIN"/>
    <property type="match status" value="1"/>
</dbReference>
<proteinExistence type="inferred from homology"/>
<dbReference type="PATRIC" id="fig|520764.3.peg.808"/>
<dbReference type="Proteomes" id="UP000070427">
    <property type="component" value="Unassembled WGS sequence"/>
</dbReference>
<dbReference type="RefSeq" id="WP_066352316.1">
    <property type="nucleotide sequence ID" value="NZ_LOED01000006.1"/>
</dbReference>
<comment type="subunit">
    <text evidence="3">The basal body constitutes a major portion of the flagellar organelle and consists of four rings (L,P,S, and M) mounted on a central rod. The rod consists of about 26 subunits of FlgG in the distal portion, and FlgB, FlgC and FlgF are thought to build up the proximal portion of the rod with about 6 subunits each.</text>
</comment>
<dbReference type="NCBIfam" id="TIGR02488">
    <property type="entry name" value="flgG_G_neg"/>
    <property type="match status" value="1"/>
</dbReference>
<dbReference type="NCBIfam" id="TIGR02490">
    <property type="entry name" value="flgF"/>
    <property type="match status" value="1"/>
</dbReference>
<reference evidence="9 10" key="1">
    <citation type="submission" date="2015-12" db="EMBL/GenBank/DDBJ databases">
        <title>Draft genome sequnece of Fervidicola ferrireducens strain Y170.</title>
        <authorList>
            <person name="Patel B.K."/>
        </authorList>
    </citation>
    <scope>NUCLEOTIDE SEQUENCE [LARGE SCALE GENOMIC DNA]</scope>
    <source>
        <strain evidence="9 10">Y170</strain>
    </source>
</reference>
<accession>A0A140LBP8</accession>
<dbReference type="InParanoid" id="A0A140LBP8"/>
<dbReference type="FunCoup" id="A0A140LBP8">
    <property type="interactions" value="106"/>
</dbReference>
<dbReference type="GO" id="GO:0009426">
    <property type="term" value="C:bacterial-type flagellum basal body, distal rod"/>
    <property type="evidence" value="ECO:0007669"/>
    <property type="project" value="UniProtKB-UniRule"/>
</dbReference>
<keyword evidence="9" id="KW-0282">Flagellum</keyword>
<dbReference type="Pfam" id="PF22692">
    <property type="entry name" value="LlgE_F_G_D1"/>
    <property type="match status" value="1"/>
</dbReference>
<evidence type="ECO:0000259" key="7">
    <source>
        <dbReference type="Pfam" id="PF06429"/>
    </source>
</evidence>
<dbReference type="OrthoDB" id="9804559at2"/>
<dbReference type="STRING" id="520764.AN618_07810"/>
<keyword evidence="10" id="KW-1185">Reference proteome</keyword>
<dbReference type="EMBL" id="LOED01000006">
    <property type="protein sequence ID" value="KXG77973.1"/>
    <property type="molecule type" value="Genomic_DNA"/>
</dbReference>
<dbReference type="NCBIfam" id="TIGR03506">
    <property type="entry name" value="FlgEFG_subfam"/>
    <property type="match status" value="2"/>
</dbReference>
<evidence type="ECO:0000313" key="9">
    <source>
        <dbReference type="EMBL" id="KXG77973.1"/>
    </source>
</evidence>
<name>A0A140LBP8_9FIRM</name>
<dbReference type="PROSITE" id="PS00588">
    <property type="entry name" value="FLAGELLA_BB_ROD"/>
    <property type="match status" value="1"/>
</dbReference>
<keyword evidence="9" id="KW-0966">Cell projection</keyword>
<evidence type="ECO:0000313" key="10">
    <source>
        <dbReference type="Proteomes" id="UP000070427"/>
    </source>
</evidence>
<dbReference type="InterPro" id="IPR037925">
    <property type="entry name" value="FlgE/F/G-like"/>
</dbReference>
<keyword evidence="9" id="KW-0969">Cilium</keyword>
<dbReference type="PANTHER" id="PTHR30435:SF19">
    <property type="entry name" value="FLAGELLAR BASAL-BODY ROD PROTEIN FLGG"/>
    <property type="match status" value="1"/>
</dbReference>
<evidence type="ECO:0000256" key="4">
    <source>
        <dbReference type="NCBIfam" id="TIGR02488"/>
    </source>
</evidence>
<evidence type="ECO:0000259" key="8">
    <source>
        <dbReference type="Pfam" id="PF22692"/>
    </source>
</evidence>
<feature type="domain" description="Flagellar hook protein FlgE/F/G-like D1" evidence="8">
    <location>
        <begin position="95"/>
        <end position="164"/>
    </location>
</feature>
<protein>
    <recommendedName>
        <fullName evidence="2 4">Flagellar basal-body rod protein FlgG</fullName>
    </recommendedName>
</protein>
<evidence type="ECO:0000256" key="2">
    <source>
        <dbReference type="ARBA" id="ARBA00017948"/>
    </source>
</evidence>
<feature type="domain" description="Flagellar basal body rod protein N-terminal" evidence="6">
    <location>
        <begin position="7"/>
        <end position="35"/>
    </location>
</feature>
<dbReference type="InterPro" id="IPR012836">
    <property type="entry name" value="FlgF"/>
</dbReference>
<dbReference type="InterPro" id="IPR012834">
    <property type="entry name" value="FlgG_G_neg"/>
</dbReference>
<dbReference type="AlphaFoldDB" id="A0A140LBP8"/>
<dbReference type="Pfam" id="PF00460">
    <property type="entry name" value="Flg_bb_rod"/>
    <property type="match status" value="1"/>
</dbReference>
<evidence type="ECO:0000259" key="6">
    <source>
        <dbReference type="Pfam" id="PF00460"/>
    </source>
</evidence>
<evidence type="ECO:0000256" key="1">
    <source>
        <dbReference type="ARBA" id="ARBA00009677"/>
    </source>
</evidence>
<feature type="domain" description="Flagellar basal-body/hook protein C-terminal" evidence="7">
    <location>
        <begin position="222"/>
        <end position="266"/>
    </location>
</feature>
<dbReference type="InterPro" id="IPR010930">
    <property type="entry name" value="Flg_bb/hook_C_dom"/>
</dbReference>